<evidence type="ECO:0000313" key="2">
    <source>
        <dbReference type="Proteomes" id="UP000787472"/>
    </source>
</evidence>
<reference evidence="1" key="1">
    <citation type="submission" date="2020-03" db="EMBL/GenBank/DDBJ databases">
        <authorList>
            <person name="Guo F."/>
        </authorList>
    </citation>
    <scope>NUCLEOTIDE SEQUENCE</scope>
    <source>
        <strain evidence="1">JCM 30134</strain>
    </source>
</reference>
<organism evidence="1 2">
    <name type="scientific">Pseudomaricurvus hydrocarbonicus</name>
    <dbReference type="NCBI Taxonomy" id="1470433"/>
    <lineage>
        <taxon>Bacteria</taxon>
        <taxon>Pseudomonadati</taxon>
        <taxon>Pseudomonadota</taxon>
        <taxon>Gammaproteobacteria</taxon>
        <taxon>Cellvibrionales</taxon>
        <taxon>Cellvibrionaceae</taxon>
        <taxon>Pseudomaricurvus</taxon>
    </lineage>
</organism>
<gene>
    <name evidence="1" type="ORF">G8770_03450</name>
</gene>
<name>A0A9E5JTK1_9GAMM</name>
<keyword evidence="2" id="KW-1185">Reference proteome</keyword>
<dbReference type="EMBL" id="JAAONZ010000002">
    <property type="protein sequence ID" value="NHO64600.1"/>
    <property type="molecule type" value="Genomic_DNA"/>
</dbReference>
<proteinExistence type="predicted"/>
<evidence type="ECO:0000313" key="1">
    <source>
        <dbReference type="EMBL" id="NHO64600.1"/>
    </source>
</evidence>
<dbReference type="Pfam" id="PF06980">
    <property type="entry name" value="DUF1302"/>
    <property type="match status" value="1"/>
</dbReference>
<dbReference type="AlphaFoldDB" id="A0A9E5JTK1"/>
<accession>A0A9E5JTK1</accession>
<dbReference type="Proteomes" id="UP000787472">
    <property type="component" value="Unassembled WGS sequence"/>
</dbReference>
<protein>
    <submittedName>
        <fullName evidence="1">DUF1302 domain-containing protein</fullName>
    </submittedName>
</protein>
<dbReference type="InterPro" id="IPR010727">
    <property type="entry name" value="DUF1302"/>
</dbReference>
<comment type="caution">
    <text evidence="1">The sequence shown here is derived from an EMBL/GenBank/DDBJ whole genome shotgun (WGS) entry which is preliminary data.</text>
</comment>
<sequence>MPLLWLLVAFGWLPPLAQAEIFRLGPVDGQLDLNLTYGALYRTRERNPDSVAYANGGNSSAINTDDGTLNYDTGLVSNMFSGSAEVDLRWGPFNLVMRGIAFYDFEQEDEPREHRPFERRDLEVIGSDVTLRDFYLGARFSPGGMPIAVRIGDQVINWGESNFVRDGVDTINPLDIVGSMLPARSPRDVRIPQGMVWTGINITESFAIEAFYQYDWQPVAIPPAGYYLSTSDVTGEGRRKFAQLGGGNFSDLGTDLDGAFGLPEGTLGFDPVFLQLPQLADERPSDGGQYGLSLTRISQQATAVKWGVHYLRYHSRLPLLSGVSGSQEAADLTSSAALAQAQAELFPLYRQQGLSAPDAEVASVSTSELLSLNAYARQAGYFLEYPEDISMFAVTFNTATLRTGTLVAAELSHHRDVPLQLNLDDVISAALSPVQYTPDFANGSLGRYDVNTRIPGYVRLDRSQFALTLTQLLGRRLGAAQSLVGLDTAWVHIHHFPAAGEPQLQGQGGGDANSWGYRLLAQLQYSNVFGAANLAPRVVFIHDVEGYTPAPFASFWEGRKALSVGVGGDYLNRWTADLSYTAFFGGGKVDPLKDRDFIRFNLSFWF</sequence>